<dbReference type="Gene3D" id="3.30.70.1230">
    <property type="entry name" value="Nucleotide cyclase"/>
    <property type="match status" value="1"/>
</dbReference>
<keyword evidence="3" id="KW-1003">Cell membrane</keyword>
<dbReference type="Pfam" id="PF00211">
    <property type="entry name" value="Guanylate_cyc"/>
    <property type="match status" value="1"/>
</dbReference>
<keyword evidence="5" id="KW-0812">Transmembrane</keyword>
<accession>A0A928Z9Z3</accession>
<dbReference type="PANTHER" id="PTHR43081:SF17">
    <property type="entry name" value="BLL5647 PROTEIN"/>
    <property type="match status" value="1"/>
</dbReference>
<evidence type="ECO:0000256" key="1">
    <source>
        <dbReference type="ARBA" id="ARBA00004651"/>
    </source>
</evidence>
<keyword evidence="5" id="KW-1133">Transmembrane helix</keyword>
<proteinExistence type="inferred from homology"/>
<keyword evidence="4 5" id="KW-0472">Membrane</keyword>
<dbReference type="GO" id="GO:0006171">
    <property type="term" value="P:cAMP biosynthetic process"/>
    <property type="evidence" value="ECO:0007669"/>
    <property type="project" value="TreeGrafter"/>
</dbReference>
<dbReference type="RefSeq" id="WP_264322362.1">
    <property type="nucleotide sequence ID" value="NZ_JADEXN010000313.1"/>
</dbReference>
<comment type="similarity">
    <text evidence="2">Belongs to the adenylyl cyclase class-3 family.</text>
</comment>
<dbReference type="PANTHER" id="PTHR43081">
    <property type="entry name" value="ADENYLATE CYCLASE, TERMINAL-DIFFERENTIATION SPECIFIC-RELATED"/>
    <property type="match status" value="1"/>
</dbReference>
<comment type="subcellular location">
    <subcellularLocation>
        <location evidence="1">Cell membrane</location>
        <topology evidence="1">Multi-pass membrane protein</topology>
    </subcellularLocation>
</comment>
<dbReference type="InterPro" id="IPR001054">
    <property type="entry name" value="A/G_cyclase"/>
</dbReference>
<dbReference type="Proteomes" id="UP000621799">
    <property type="component" value="Unassembled WGS sequence"/>
</dbReference>
<reference evidence="7" key="1">
    <citation type="submission" date="2020-10" db="EMBL/GenBank/DDBJ databases">
        <authorList>
            <person name="Castelo-Branco R."/>
            <person name="Eusebio N."/>
            <person name="Adriana R."/>
            <person name="Vieira A."/>
            <person name="Brugerolle De Fraissinette N."/>
            <person name="Rezende De Castro R."/>
            <person name="Schneider M.P."/>
            <person name="Vasconcelos V."/>
            <person name="Leao P.N."/>
        </authorList>
    </citation>
    <scope>NUCLEOTIDE SEQUENCE</scope>
    <source>
        <strain evidence="7">LEGE 11467</strain>
    </source>
</reference>
<protein>
    <submittedName>
        <fullName evidence="7">Adenylate/guanylate cyclase domain-containing protein</fullName>
    </submittedName>
</protein>
<sequence length="411" mass="45004">MTKSTTTIFSRSPGSSLQTIALRVIAQESLKNETKVAYVKVVVVLISFILDVIVFFFPQQLIGEPSIPLTVTMVSFTAFLISAGFLILLRHQYSWQWLPRLQIAIPLFDGLLLALFITNIWRVMGESNPQIITNVTALCCLMAITGAIRISRQASVITTILGCANFVYAIWLFQLDNAVSVFALFTILGTGLLGMLNSSIVRRQGKNEAGRLLMEQFLPANVVEAAFESPMQLLEEPRIFDVTIMVSDLRSFTKYSEKLEPGEVFEFLNELQGLLSSIVERHGGWVDKFMGDGMLAVFGAPKTLDNHALQALAAAREILANVDRVSPLPVGLGLHSGPIVAGCLGTGGHLEFTVIGDTVNVASRLESLTKEMGCALLISHTTQQHLTDVPLRSLGKKPIRGRDESLEIFGI</sequence>
<feature type="transmembrane region" description="Helical" evidence="5">
    <location>
        <begin position="130"/>
        <end position="148"/>
    </location>
</feature>
<feature type="domain" description="Guanylate cyclase" evidence="6">
    <location>
        <begin position="243"/>
        <end position="366"/>
    </location>
</feature>
<dbReference type="AlphaFoldDB" id="A0A928Z9Z3"/>
<dbReference type="GO" id="GO:0035556">
    <property type="term" value="P:intracellular signal transduction"/>
    <property type="evidence" value="ECO:0007669"/>
    <property type="project" value="InterPro"/>
</dbReference>
<feature type="transmembrane region" description="Helical" evidence="5">
    <location>
        <begin position="69"/>
        <end position="89"/>
    </location>
</feature>
<dbReference type="CDD" id="cd07302">
    <property type="entry name" value="CHD"/>
    <property type="match status" value="1"/>
</dbReference>
<evidence type="ECO:0000313" key="8">
    <source>
        <dbReference type="Proteomes" id="UP000621799"/>
    </source>
</evidence>
<evidence type="ECO:0000259" key="6">
    <source>
        <dbReference type="PROSITE" id="PS50125"/>
    </source>
</evidence>
<dbReference type="PROSITE" id="PS50125">
    <property type="entry name" value="GUANYLATE_CYCLASE_2"/>
    <property type="match status" value="1"/>
</dbReference>
<keyword evidence="8" id="KW-1185">Reference proteome</keyword>
<evidence type="ECO:0000313" key="7">
    <source>
        <dbReference type="EMBL" id="MBE9042188.1"/>
    </source>
</evidence>
<feature type="transmembrane region" description="Helical" evidence="5">
    <location>
        <begin position="155"/>
        <end position="173"/>
    </location>
</feature>
<dbReference type="SUPFAM" id="SSF55073">
    <property type="entry name" value="Nucleotide cyclase"/>
    <property type="match status" value="1"/>
</dbReference>
<dbReference type="GO" id="GO:0005886">
    <property type="term" value="C:plasma membrane"/>
    <property type="evidence" value="ECO:0007669"/>
    <property type="project" value="UniProtKB-SubCell"/>
</dbReference>
<evidence type="ECO:0000256" key="5">
    <source>
        <dbReference type="SAM" id="Phobius"/>
    </source>
</evidence>
<feature type="transmembrane region" description="Helical" evidence="5">
    <location>
        <begin position="179"/>
        <end position="196"/>
    </location>
</feature>
<dbReference type="EMBL" id="JADEXN010000313">
    <property type="protein sequence ID" value="MBE9042188.1"/>
    <property type="molecule type" value="Genomic_DNA"/>
</dbReference>
<name>A0A928Z9Z3_9CYAN</name>
<feature type="transmembrane region" description="Helical" evidence="5">
    <location>
        <begin position="101"/>
        <end position="124"/>
    </location>
</feature>
<dbReference type="SMART" id="SM00044">
    <property type="entry name" value="CYCc"/>
    <property type="match status" value="1"/>
</dbReference>
<comment type="caution">
    <text evidence="7">The sequence shown here is derived from an EMBL/GenBank/DDBJ whole genome shotgun (WGS) entry which is preliminary data.</text>
</comment>
<evidence type="ECO:0000256" key="4">
    <source>
        <dbReference type="ARBA" id="ARBA00023136"/>
    </source>
</evidence>
<evidence type="ECO:0000256" key="2">
    <source>
        <dbReference type="ARBA" id="ARBA00005381"/>
    </source>
</evidence>
<evidence type="ECO:0000256" key="3">
    <source>
        <dbReference type="ARBA" id="ARBA00022475"/>
    </source>
</evidence>
<dbReference type="InterPro" id="IPR050697">
    <property type="entry name" value="Adenylyl/Guanylyl_Cyclase_3/4"/>
</dbReference>
<organism evidence="7 8">
    <name type="scientific">Zarconia navalis LEGE 11467</name>
    <dbReference type="NCBI Taxonomy" id="1828826"/>
    <lineage>
        <taxon>Bacteria</taxon>
        <taxon>Bacillati</taxon>
        <taxon>Cyanobacteriota</taxon>
        <taxon>Cyanophyceae</taxon>
        <taxon>Oscillatoriophycideae</taxon>
        <taxon>Oscillatoriales</taxon>
        <taxon>Oscillatoriales incertae sedis</taxon>
        <taxon>Zarconia</taxon>
        <taxon>Zarconia navalis</taxon>
    </lineage>
</organism>
<dbReference type="InterPro" id="IPR029787">
    <property type="entry name" value="Nucleotide_cyclase"/>
</dbReference>
<feature type="transmembrane region" description="Helical" evidence="5">
    <location>
        <begin position="37"/>
        <end position="57"/>
    </location>
</feature>
<dbReference type="GO" id="GO:0004016">
    <property type="term" value="F:adenylate cyclase activity"/>
    <property type="evidence" value="ECO:0007669"/>
    <property type="project" value="UniProtKB-ARBA"/>
</dbReference>
<gene>
    <name evidence="7" type="ORF">IQ235_15525</name>
</gene>